<sequence length="716" mass="82216">MSSSKTENYFNTVQNTMSLAASFSKGAANVADVLSPFIPLISNITILVREVVDLYQAAEHNKRICHSLLERVNNAEYVAKDIHNRRKEYEDDLKSKDFYIKFKGLVEVIKRIKIFISQVSQIKGIRKFVNANEIQNEFERLTREFDSTLRDISFRITIDLHTRIEVDSKRVKEDLDELKQYLDNIGAGITDDHQKINEKLEVIIAMNKAWQDERFFSADEIIDRNVLIDSSEGKVRKGRNVEKKILTSHGQLEVAAKTKSLSKEENKNKKDLMTQVAILKKLKDCVHVIRFYGVAEGENSFILITEWAELGTLKEYYQNYGPLDWPERIKIALDIARGLTFLHTVSIYHHDIRSDNILINEDRQPKIANFQLSRPFAEITNRMAPTLSTVRYMAPEKLKDKEKEYTTRAEIYSFGVLLWEIAEEKIPYEGMDDIIKIRDYVLKSQTPLLFSNMGLVTKPEIQNTQNKWKKLVLDATKHDPSLRPVLTDIFKDLYELYKPHKPQASPRLNSTHKKSNSSSIIPLSLNPRIPDPDNCDDLALELDFLELENTLSVQDAINEYKSATGDQVKAYKAFKKHMELGDVLAKYYVGYNLYYDIVPDDPPLDKKERMEKAAAYFKAAAESENADAQLRYGHCLWAGEGVPKNITEAIRYFQIAADNGNITGMYNIGNICYNSTGVHQDKTKGKRYLILAALNQQPKAIEMCKKKGIELTENLD</sequence>
<dbReference type="PROSITE" id="PS50011">
    <property type="entry name" value="PROTEIN_KINASE_DOM"/>
    <property type="match status" value="1"/>
</dbReference>
<protein>
    <submittedName>
        <fullName evidence="4">10996_t:CDS:1</fullName>
    </submittedName>
</protein>
<dbReference type="SMART" id="SM00671">
    <property type="entry name" value="SEL1"/>
    <property type="match status" value="2"/>
</dbReference>
<dbReference type="InterPro" id="IPR008266">
    <property type="entry name" value="Tyr_kinase_AS"/>
</dbReference>
<dbReference type="InterPro" id="IPR036537">
    <property type="entry name" value="Adaptor_Cbl_N_dom_sf"/>
</dbReference>
<dbReference type="InterPro" id="IPR051681">
    <property type="entry name" value="Ser/Thr_Kinases-Pseudokinases"/>
</dbReference>
<organism evidence="4 5">
    <name type="scientific">Ambispora gerdemannii</name>
    <dbReference type="NCBI Taxonomy" id="144530"/>
    <lineage>
        <taxon>Eukaryota</taxon>
        <taxon>Fungi</taxon>
        <taxon>Fungi incertae sedis</taxon>
        <taxon>Mucoromycota</taxon>
        <taxon>Glomeromycotina</taxon>
        <taxon>Glomeromycetes</taxon>
        <taxon>Archaeosporales</taxon>
        <taxon>Ambisporaceae</taxon>
        <taxon>Ambispora</taxon>
    </lineage>
</organism>
<keyword evidence="2" id="KW-0067">ATP-binding</keyword>
<dbReference type="CDD" id="cd21037">
    <property type="entry name" value="MLKL_NTD"/>
    <property type="match status" value="1"/>
</dbReference>
<dbReference type="EMBL" id="CAJVPL010000105">
    <property type="protein sequence ID" value="CAG8447392.1"/>
    <property type="molecule type" value="Genomic_DNA"/>
</dbReference>
<dbReference type="Proteomes" id="UP000789831">
    <property type="component" value="Unassembled WGS sequence"/>
</dbReference>
<dbReference type="PROSITE" id="PS00109">
    <property type="entry name" value="PROTEIN_KINASE_TYR"/>
    <property type="match status" value="1"/>
</dbReference>
<dbReference type="GO" id="GO:0005524">
    <property type="term" value="F:ATP binding"/>
    <property type="evidence" value="ECO:0007669"/>
    <property type="project" value="UniProtKB-KW"/>
</dbReference>
<dbReference type="SUPFAM" id="SSF56112">
    <property type="entry name" value="Protein kinase-like (PK-like)"/>
    <property type="match status" value="1"/>
</dbReference>
<keyword evidence="1" id="KW-0547">Nucleotide-binding</keyword>
<dbReference type="InterPro" id="IPR059179">
    <property type="entry name" value="MLKL-like_MCAfunc"/>
</dbReference>
<feature type="domain" description="Protein kinase" evidence="3">
    <location>
        <begin position="221"/>
        <end position="497"/>
    </location>
</feature>
<dbReference type="SUPFAM" id="SSF81901">
    <property type="entry name" value="HCP-like"/>
    <property type="match status" value="1"/>
</dbReference>
<dbReference type="Pfam" id="PF08238">
    <property type="entry name" value="Sel1"/>
    <property type="match status" value="2"/>
</dbReference>
<evidence type="ECO:0000259" key="3">
    <source>
        <dbReference type="PROSITE" id="PS50011"/>
    </source>
</evidence>
<accession>A0A9N8YTR5</accession>
<dbReference type="Gene3D" id="1.10.510.10">
    <property type="entry name" value="Transferase(Phosphotransferase) domain 1"/>
    <property type="match status" value="1"/>
</dbReference>
<dbReference type="InterPro" id="IPR011009">
    <property type="entry name" value="Kinase-like_dom_sf"/>
</dbReference>
<dbReference type="GO" id="GO:0007166">
    <property type="term" value="P:cell surface receptor signaling pathway"/>
    <property type="evidence" value="ECO:0007669"/>
    <property type="project" value="InterPro"/>
</dbReference>
<evidence type="ECO:0000313" key="4">
    <source>
        <dbReference type="EMBL" id="CAG8447392.1"/>
    </source>
</evidence>
<name>A0A9N8YTR5_9GLOM</name>
<dbReference type="OrthoDB" id="2384430at2759"/>
<evidence type="ECO:0000256" key="1">
    <source>
        <dbReference type="ARBA" id="ARBA00022741"/>
    </source>
</evidence>
<dbReference type="InterPro" id="IPR000719">
    <property type="entry name" value="Prot_kinase_dom"/>
</dbReference>
<dbReference type="AlphaFoldDB" id="A0A9N8YTR5"/>
<dbReference type="Pfam" id="PF07714">
    <property type="entry name" value="PK_Tyr_Ser-Thr"/>
    <property type="match status" value="1"/>
</dbReference>
<dbReference type="PANTHER" id="PTHR44329:SF298">
    <property type="entry name" value="MIXED LINEAGE KINASE DOMAIN-LIKE PROTEIN"/>
    <property type="match status" value="1"/>
</dbReference>
<dbReference type="InterPro" id="IPR006597">
    <property type="entry name" value="Sel1-like"/>
</dbReference>
<dbReference type="PANTHER" id="PTHR44329">
    <property type="entry name" value="SERINE/THREONINE-PROTEIN KINASE TNNI3K-RELATED"/>
    <property type="match status" value="1"/>
</dbReference>
<reference evidence="4" key="1">
    <citation type="submission" date="2021-06" db="EMBL/GenBank/DDBJ databases">
        <authorList>
            <person name="Kallberg Y."/>
            <person name="Tangrot J."/>
            <person name="Rosling A."/>
        </authorList>
    </citation>
    <scope>NUCLEOTIDE SEQUENCE</scope>
    <source>
        <strain evidence="4">MT106</strain>
    </source>
</reference>
<evidence type="ECO:0000256" key="2">
    <source>
        <dbReference type="ARBA" id="ARBA00022840"/>
    </source>
</evidence>
<gene>
    <name evidence="4" type="ORF">AGERDE_LOCUS1505</name>
</gene>
<proteinExistence type="predicted"/>
<dbReference type="InterPro" id="IPR001245">
    <property type="entry name" value="Ser-Thr/Tyr_kinase_cat_dom"/>
</dbReference>
<dbReference type="GO" id="GO:0097527">
    <property type="term" value="P:necroptotic signaling pathway"/>
    <property type="evidence" value="ECO:0007669"/>
    <property type="project" value="TreeGrafter"/>
</dbReference>
<dbReference type="Gene3D" id="1.25.40.10">
    <property type="entry name" value="Tetratricopeptide repeat domain"/>
    <property type="match status" value="1"/>
</dbReference>
<dbReference type="InterPro" id="IPR011990">
    <property type="entry name" value="TPR-like_helical_dom_sf"/>
</dbReference>
<comment type="caution">
    <text evidence="4">The sequence shown here is derived from an EMBL/GenBank/DDBJ whole genome shotgun (WGS) entry which is preliminary data.</text>
</comment>
<keyword evidence="5" id="KW-1185">Reference proteome</keyword>
<dbReference type="Gene3D" id="1.20.930.20">
    <property type="entry name" value="Adaptor protein Cbl, N-terminal domain"/>
    <property type="match status" value="1"/>
</dbReference>
<evidence type="ECO:0000313" key="5">
    <source>
        <dbReference type="Proteomes" id="UP000789831"/>
    </source>
</evidence>
<dbReference type="GO" id="GO:0004672">
    <property type="term" value="F:protein kinase activity"/>
    <property type="evidence" value="ECO:0007669"/>
    <property type="project" value="InterPro"/>
</dbReference>